<dbReference type="PIR" id="F96959">
    <property type="entry name" value="F96959"/>
</dbReference>
<sequence length="283" mass="31981">MSAKLLRIKNYVSVFIKRLIDDGIIALSSQLAYSLIFAFFPFLIFLMTLVGFSSIKSSDVLEAMRKVVPYQVYGLVKNIVKEVVDTKNGKLLSVSLITSIWSCVSGFNAVIRGLNNSYKDNERRSFLKVQLISIIFTFGLIITIFFAMLLIVFGDINEELIIKKFGINEFFGYGVWDLIKYGILTIGMIFSFAALYRYTPANKHKWKMVFPGAVISALGWVISSICFTYYVNNFGNYSKVYGSIGAVIVLMTWLFIISFIIICGGEINAVYFEIKNPNKLTKS</sequence>
<dbReference type="DNASU" id="1116668"/>
<dbReference type="GeneID" id="44996994"/>
<dbReference type="AlphaFoldDB" id="Q97LR9"/>
<dbReference type="PATRIC" id="fig|272562.8.peg.684"/>
<dbReference type="PIRSF" id="PIRSF035875">
    <property type="entry name" value="RNase_BN"/>
    <property type="match status" value="1"/>
</dbReference>
<dbReference type="STRING" id="272562.CA_C0485"/>
<feature type="transmembrane region" description="Helical" evidence="6">
    <location>
        <begin position="208"/>
        <end position="231"/>
    </location>
</feature>
<evidence type="ECO:0000256" key="2">
    <source>
        <dbReference type="ARBA" id="ARBA00022475"/>
    </source>
</evidence>
<evidence type="ECO:0000256" key="5">
    <source>
        <dbReference type="ARBA" id="ARBA00023136"/>
    </source>
</evidence>
<reference evidence="7 8" key="1">
    <citation type="journal article" date="2001" name="J. Bacteriol.">
        <title>Genome sequence and comparative analysis of the solvent-producing bacterium Clostridium acetobutylicum.</title>
        <authorList>
            <person name="Nolling J."/>
            <person name="Breton G."/>
            <person name="Omelchenko M.V."/>
            <person name="Makarova K.S."/>
            <person name="Zeng Q."/>
            <person name="Gibson R."/>
            <person name="Lee H.M."/>
            <person name="Dubois J."/>
            <person name="Qiu D."/>
            <person name="Hitti J."/>
            <person name="Wolf Y.I."/>
            <person name="Tatusov R.L."/>
            <person name="Sabathe F."/>
            <person name="Doucette-Stamm L."/>
            <person name="Soucaille P."/>
            <person name="Daly M.J."/>
            <person name="Bennett G.N."/>
            <person name="Koonin E.V."/>
            <person name="Smith D.R."/>
        </authorList>
    </citation>
    <scope>NUCLEOTIDE SEQUENCE [LARGE SCALE GENOMIC DNA]</scope>
    <source>
        <strain evidence="8">ATCC 824 / DSM 792 / JCM 1419 / LMG 5710 / VKM B-1787</strain>
    </source>
</reference>
<evidence type="ECO:0000256" key="6">
    <source>
        <dbReference type="SAM" id="Phobius"/>
    </source>
</evidence>
<proteinExistence type="predicted"/>
<protein>
    <submittedName>
        <fullName evidence="7">tRNA-processing ribonuclease BN</fullName>
    </submittedName>
</protein>
<name>Q97LR9_CLOAB</name>
<organism evidence="7 8">
    <name type="scientific">Clostridium acetobutylicum (strain ATCC 824 / DSM 792 / JCM 1419 / IAM 19013 / LMG 5710 / NBRC 13948 / NRRL B-527 / VKM B-1787 / 2291 / W)</name>
    <dbReference type="NCBI Taxonomy" id="272562"/>
    <lineage>
        <taxon>Bacteria</taxon>
        <taxon>Bacillati</taxon>
        <taxon>Bacillota</taxon>
        <taxon>Clostridia</taxon>
        <taxon>Eubacteriales</taxon>
        <taxon>Clostridiaceae</taxon>
        <taxon>Clostridium</taxon>
    </lineage>
</organism>
<feature type="transmembrane region" description="Helical" evidence="6">
    <location>
        <begin position="243"/>
        <end position="272"/>
    </location>
</feature>
<keyword evidence="4 6" id="KW-1133">Transmembrane helix</keyword>
<dbReference type="Pfam" id="PF03631">
    <property type="entry name" value="Virul_fac_BrkB"/>
    <property type="match status" value="1"/>
</dbReference>
<dbReference type="RefSeq" id="WP_010963807.1">
    <property type="nucleotide sequence ID" value="NC_003030.1"/>
</dbReference>
<evidence type="ECO:0000256" key="4">
    <source>
        <dbReference type="ARBA" id="ARBA00022989"/>
    </source>
</evidence>
<dbReference type="eggNOG" id="COG1295">
    <property type="taxonomic scope" value="Bacteria"/>
</dbReference>
<evidence type="ECO:0000256" key="1">
    <source>
        <dbReference type="ARBA" id="ARBA00004651"/>
    </source>
</evidence>
<keyword evidence="5 6" id="KW-0472">Membrane</keyword>
<dbReference type="HOGENOM" id="CLU_045539_4_3_9"/>
<evidence type="ECO:0000313" key="8">
    <source>
        <dbReference type="Proteomes" id="UP000000814"/>
    </source>
</evidence>
<evidence type="ECO:0000256" key="3">
    <source>
        <dbReference type="ARBA" id="ARBA00022692"/>
    </source>
</evidence>
<dbReference type="OrthoDB" id="9775903at2"/>
<dbReference type="Proteomes" id="UP000000814">
    <property type="component" value="Chromosome"/>
</dbReference>
<dbReference type="PANTHER" id="PTHR30213:SF0">
    <property type="entry name" value="UPF0761 MEMBRANE PROTEIN YIHY"/>
    <property type="match status" value="1"/>
</dbReference>
<dbReference type="GO" id="GO:0005886">
    <property type="term" value="C:plasma membrane"/>
    <property type="evidence" value="ECO:0007669"/>
    <property type="project" value="UniProtKB-SubCell"/>
</dbReference>
<feature type="transmembrane region" description="Helical" evidence="6">
    <location>
        <begin position="131"/>
        <end position="153"/>
    </location>
</feature>
<dbReference type="PANTHER" id="PTHR30213">
    <property type="entry name" value="INNER MEMBRANE PROTEIN YHJD"/>
    <property type="match status" value="1"/>
</dbReference>
<dbReference type="EMBL" id="AE001437">
    <property type="protein sequence ID" value="AAK78465.1"/>
    <property type="molecule type" value="Genomic_DNA"/>
</dbReference>
<comment type="subcellular location">
    <subcellularLocation>
        <location evidence="1">Cell membrane</location>
        <topology evidence="1">Multi-pass membrane protein</topology>
    </subcellularLocation>
</comment>
<accession>Q97LR9</accession>
<dbReference type="KEGG" id="cac:CA_C0485"/>
<gene>
    <name evidence="7" type="ordered locus">CA_C0485</name>
</gene>
<dbReference type="InterPro" id="IPR017039">
    <property type="entry name" value="Virul_fac_BrkB"/>
</dbReference>
<feature type="transmembrane region" description="Helical" evidence="6">
    <location>
        <begin position="31"/>
        <end position="55"/>
    </location>
</feature>
<keyword evidence="8" id="KW-1185">Reference proteome</keyword>
<evidence type="ECO:0000313" key="7">
    <source>
        <dbReference type="EMBL" id="AAK78465.1"/>
    </source>
</evidence>
<keyword evidence="3 6" id="KW-0812">Transmembrane</keyword>
<feature type="transmembrane region" description="Helical" evidence="6">
    <location>
        <begin position="91"/>
        <end position="111"/>
    </location>
</feature>
<dbReference type="NCBIfam" id="TIGR00765">
    <property type="entry name" value="yihY_not_rbn"/>
    <property type="match status" value="1"/>
</dbReference>
<feature type="transmembrane region" description="Helical" evidence="6">
    <location>
        <begin position="173"/>
        <end position="196"/>
    </location>
</feature>
<keyword evidence="2" id="KW-1003">Cell membrane</keyword>